<keyword evidence="3" id="KW-1185">Reference proteome</keyword>
<feature type="compositionally biased region" description="Acidic residues" evidence="1">
    <location>
        <begin position="167"/>
        <end position="176"/>
    </location>
</feature>
<dbReference type="Proteomes" id="UP000516380">
    <property type="component" value="Chromosome"/>
</dbReference>
<sequence>MVATNAPNNTRFAATAAGCTVAATADSNAVAAATAEAAAVSACTAAALNHPTYGAAAAAIDTDAGPAHGPPVNPAITASNDDAHPANSAARPAHADAAANNGPAPAPAKIRAELISGGNHANSGTIPTSSLRADIWCYRAPQLPSNRLASPSRLAPNTTRNNVFDIDSGDEVNNDL</sequence>
<dbReference type="EMBL" id="AP023343">
    <property type="protein sequence ID" value="BCI89211.1"/>
    <property type="molecule type" value="Genomic_DNA"/>
</dbReference>
<gene>
    <name evidence="2" type="ORF">NIIDMKKI_44170</name>
</gene>
<feature type="region of interest" description="Disordered" evidence="1">
    <location>
        <begin position="146"/>
        <end position="176"/>
    </location>
</feature>
<evidence type="ECO:0000256" key="1">
    <source>
        <dbReference type="SAM" id="MobiDB-lite"/>
    </source>
</evidence>
<dbReference type="AlphaFoldDB" id="A0A7G1IDT9"/>
<accession>A0A7G1IDT9</accession>
<feature type="region of interest" description="Disordered" evidence="1">
    <location>
        <begin position="65"/>
        <end position="106"/>
    </location>
</feature>
<name>A0A7G1IDT9_MYCKA</name>
<protein>
    <submittedName>
        <fullName evidence="2">Uncharacterized protein</fullName>
    </submittedName>
</protein>
<reference evidence="2 3" key="1">
    <citation type="submission" date="2020-07" db="EMBL/GenBank/DDBJ databases">
        <title>Mycobacterium kansasii (former subtype) with zoonotic potential isolated from diseased indoor pet cat, Japan.</title>
        <authorList>
            <person name="Fukano H."/>
            <person name="Terazono T."/>
            <person name="Hoshino Y."/>
        </authorList>
    </citation>
    <scope>NUCLEOTIDE SEQUENCE [LARGE SCALE GENOMIC DNA]</scope>
    <source>
        <strain evidence="2 3">Kuro-I</strain>
    </source>
</reference>
<feature type="compositionally biased region" description="Polar residues" evidence="1">
    <location>
        <begin position="146"/>
        <end position="162"/>
    </location>
</feature>
<organism evidence="2 3">
    <name type="scientific">Mycobacterium kansasii</name>
    <dbReference type="NCBI Taxonomy" id="1768"/>
    <lineage>
        <taxon>Bacteria</taxon>
        <taxon>Bacillati</taxon>
        <taxon>Actinomycetota</taxon>
        <taxon>Actinomycetes</taxon>
        <taxon>Mycobacteriales</taxon>
        <taxon>Mycobacteriaceae</taxon>
        <taxon>Mycobacterium</taxon>
    </lineage>
</organism>
<feature type="compositionally biased region" description="Low complexity" evidence="1">
    <location>
        <begin position="85"/>
        <end position="103"/>
    </location>
</feature>
<proteinExistence type="predicted"/>
<evidence type="ECO:0000313" key="2">
    <source>
        <dbReference type="EMBL" id="BCI89211.1"/>
    </source>
</evidence>
<evidence type="ECO:0000313" key="3">
    <source>
        <dbReference type="Proteomes" id="UP000516380"/>
    </source>
</evidence>